<keyword evidence="3" id="KW-1185">Reference proteome</keyword>
<evidence type="ECO:0000313" key="3">
    <source>
        <dbReference type="Proteomes" id="UP000437709"/>
    </source>
</evidence>
<protein>
    <recommendedName>
        <fullName evidence="4">Sulfate permease</fullName>
    </recommendedName>
</protein>
<keyword evidence="1" id="KW-0472">Membrane</keyword>
<evidence type="ECO:0000313" key="2">
    <source>
        <dbReference type="EMBL" id="MPV35968.1"/>
    </source>
</evidence>
<dbReference type="AlphaFoldDB" id="A0A6N7EG78"/>
<keyword evidence="1" id="KW-1133">Transmembrane helix</keyword>
<dbReference type="OrthoDB" id="5147724at2"/>
<reference evidence="2 3" key="1">
    <citation type="submission" date="2019-10" db="EMBL/GenBank/DDBJ databases">
        <title>Georgenia wutianyii sp. nov. and Georgenia yuyongxinii sp. nov. isolated from plateau pika (Ochotona curzoniae) in the Qinghai-Tibet plateau of China.</title>
        <authorList>
            <person name="Tian Z."/>
        </authorList>
    </citation>
    <scope>NUCLEOTIDE SEQUENCE [LARGE SCALE GENOMIC DNA]</scope>
    <source>
        <strain evidence="2 3">JCM 19765</strain>
    </source>
</reference>
<dbReference type="Proteomes" id="UP000437709">
    <property type="component" value="Unassembled WGS sequence"/>
</dbReference>
<accession>A0A6N7EG78</accession>
<proteinExistence type="predicted"/>
<evidence type="ECO:0008006" key="4">
    <source>
        <dbReference type="Google" id="ProtNLM"/>
    </source>
</evidence>
<sequence length="120" mass="13711">MIFRLSFGLVGGALGFAQAWMPTNHLVRWIYTDRGLKWGVPIAVVLVPTHYRLGNMFQGQVEGGGSNWWWLALAWAVINCLKFISVGIRTPFVWVYRTVRHVLARASKEQPIIRDAPQLY</sequence>
<comment type="caution">
    <text evidence="2">The sequence shown here is derived from an EMBL/GenBank/DDBJ whole genome shotgun (WGS) entry which is preliminary data.</text>
</comment>
<gene>
    <name evidence="2" type="ORF">GB881_02705</name>
</gene>
<dbReference type="RefSeq" id="WP_152193249.1">
    <property type="nucleotide sequence ID" value="NZ_VUKD01000001.1"/>
</dbReference>
<keyword evidence="1" id="KW-0812">Transmembrane</keyword>
<feature type="transmembrane region" description="Helical" evidence="1">
    <location>
        <begin position="68"/>
        <end position="88"/>
    </location>
</feature>
<name>A0A6N7EG78_9MICO</name>
<evidence type="ECO:0000256" key="1">
    <source>
        <dbReference type="SAM" id="Phobius"/>
    </source>
</evidence>
<organism evidence="2 3">
    <name type="scientific">Georgenia subflava</name>
    <dbReference type="NCBI Taxonomy" id="1622177"/>
    <lineage>
        <taxon>Bacteria</taxon>
        <taxon>Bacillati</taxon>
        <taxon>Actinomycetota</taxon>
        <taxon>Actinomycetes</taxon>
        <taxon>Micrococcales</taxon>
        <taxon>Bogoriellaceae</taxon>
        <taxon>Georgenia</taxon>
    </lineage>
</organism>
<dbReference type="EMBL" id="WHPC01000005">
    <property type="protein sequence ID" value="MPV35968.1"/>
    <property type="molecule type" value="Genomic_DNA"/>
</dbReference>